<evidence type="ECO:0000313" key="4">
    <source>
        <dbReference type="Proteomes" id="UP000539787"/>
    </source>
</evidence>
<name>A0A7Z0UI14_9HYPH</name>
<dbReference type="Proteomes" id="UP000539787">
    <property type="component" value="Unassembled WGS sequence"/>
</dbReference>
<gene>
    <name evidence="2" type="ORF">HX900_34275</name>
    <name evidence="1" type="ORF">HX902_01860</name>
</gene>
<dbReference type="Proteomes" id="UP000532162">
    <property type="component" value="Unassembled WGS sequence"/>
</dbReference>
<evidence type="ECO:0000313" key="1">
    <source>
        <dbReference type="EMBL" id="MBA5800388.1"/>
    </source>
</evidence>
<dbReference type="AlphaFoldDB" id="A0A7Z0UI14"/>
<organism evidence="2 3">
    <name type="scientific">Rhizobium changzhiense</name>
    <dbReference type="NCBI Taxonomy" id="2692317"/>
    <lineage>
        <taxon>Bacteria</taxon>
        <taxon>Pseudomonadati</taxon>
        <taxon>Pseudomonadota</taxon>
        <taxon>Alphaproteobacteria</taxon>
        <taxon>Hyphomicrobiales</taxon>
        <taxon>Rhizobiaceae</taxon>
        <taxon>Rhizobium/Agrobacterium group</taxon>
        <taxon>Rhizobium</taxon>
    </lineage>
</organism>
<dbReference type="EMBL" id="JACGBJ010000001">
    <property type="protein sequence ID" value="MBA5800388.1"/>
    <property type="molecule type" value="Genomic_DNA"/>
</dbReference>
<comment type="caution">
    <text evidence="2">The sequence shown here is derived from an EMBL/GenBank/DDBJ whole genome shotgun (WGS) entry which is preliminary data.</text>
</comment>
<evidence type="ECO:0000313" key="3">
    <source>
        <dbReference type="Proteomes" id="UP000532162"/>
    </source>
</evidence>
<evidence type="ECO:0000313" key="2">
    <source>
        <dbReference type="EMBL" id="NZD66126.1"/>
    </source>
</evidence>
<dbReference type="EMBL" id="JACCPJ010000015">
    <property type="protein sequence ID" value="NZD66126.1"/>
    <property type="molecule type" value="Genomic_DNA"/>
</dbReference>
<reference evidence="3 4" key="1">
    <citation type="submission" date="2020-07" db="EMBL/GenBank/DDBJ databases">
        <authorList>
            <person name="Sun Q."/>
        </authorList>
    </citation>
    <scope>NUCLEOTIDE SEQUENCE [LARGE SCALE GENOMIC DNA]</scope>
    <source>
        <strain evidence="2 3">WYCCWR 11290</strain>
        <strain evidence="1 4">WYCCWR 11317</strain>
    </source>
</reference>
<proteinExistence type="predicted"/>
<sequence>MAVADEHRRKHSTLSIFFLANDLVAAGSAHDRCSVAVFGKQVPPAFEAIDAQGTACDSCLDRAPRFMGMGGLDPDQPVRCDRA</sequence>
<accession>A0A7Z0UI14</accession>
<protein>
    <submittedName>
        <fullName evidence="2">Uncharacterized protein</fullName>
    </submittedName>
</protein>
<keyword evidence="4" id="KW-1185">Reference proteome</keyword>